<organism evidence="2 3">
    <name type="scientific">Verrucosispora sioxanthis</name>
    <dbReference type="NCBI Taxonomy" id="2499994"/>
    <lineage>
        <taxon>Bacteria</taxon>
        <taxon>Bacillati</taxon>
        <taxon>Actinomycetota</taxon>
        <taxon>Actinomycetes</taxon>
        <taxon>Micromonosporales</taxon>
        <taxon>Micromonosporaceae</taxon>
        <taxon>Micromonospora</taxon>
    </lineage>
</organism>
<proteinExistence type="predicted"/>
<protein>
    <submittedName>
        <fullName evidence="2">Uncharacterized protein</fullName>
    </submittedName>
</protein>
<dbReference type="RefSeq" id="WP_164449256.1">
    <property type="nucleotide sequence ID" value="NZ_SAIY01000009.1"/>
</dbReference>
<dbReference type="Proteomes" id="UP000478148">
    <property type="component" value="Unassembled WGS sequence"/>
</dbReference>
<name>A0A6M1LB38_9ACTN</name>
<dbReference type="EMBL" id="SAIY01000009">
    <property type="protein sequence ID" value="NGM15397.1"/>
    <property type="molecule type" value="Genomic_DNA"/>
</dbReference>
<keyword evidence="3" id="KW-1185">Reference proteome</keyword>
<comment type="caution">
    <text evidence="2">The sequence shown here is derived from an EMBL/GenBank/DDBJ whole genome shotgun (WGS) entry which is preliminary data.</text>
</comment>
<reference evidence="2 3" key="1">
    <citation type="submission" date="2020-02" db="EMBL/GenBank/DDBJ databases">
        <title>Draft Genome Sequence of Verrucosispora sp. Strain CWR15, Isolated from Gulf of Mexico Sponge.</title>
        <authorList>
            <person name="Kennedy S.J."/>
            <person name="Cella E."/>
            <person name="Azarian T."/>
            <person name="Baker B.J."/>
            <person name="Shaw L.N."/>
        </authorList>
    </citation>
    <scope>NUCLEOTIDE SEQUENCE [LARGE SCALE GENOMIC DNA]</scope>
    <source>
        <strain evidence="2 3">CWR15</strain>
    </source>
</reference>
<gene>
    <name evidence="2" type="ORF">ENC19_23545</name>
</gene>
<accession>A0A6M1LB38</accession>
<dbReference type="AlphaFoldDB" id="A0A6M1LB38"/>
<sequence length="104" mass="10445">MLPAAVPPVPGRRLAPDIPRPDGAGTGGWAGGAETGRWAGGAGTERWVGGAETGRAGAQRQVQGAAATEGAGVGGDGEGDDRLIVQWSRTDLVLVQRRAGRTSC</sequence>
<feature type="compositionally biased region" description="Gly residues" evidence="1">
    <location>
        <begin position="24"/>
        <end position="43"/>
    </location>
</feature>
<feature type="compositionally biased region" description="Pro residues" evidence="1">
    <location>
        <begin position="1"/>
        <end position="10"/>
    </location>
</feature>
<evidence type="ECO:0000313" key="2">
    <source>
        <dbReference type="EMBL" id="NGM15397.1"/>
    </source>
</evidence>
<feature type="region of interest" description="Disordered" evidence="1">
    <location>
        <begin position="1"/>
        <end position="80"/>
    </location>
</feature>
<evidence type="ECO:0000256" key="1">
    <source>
        <dbReference type="SAM" id="MobiDB-lite"/>
    </source>
</evidence>
<evidence type="ECO:0000313" key="3">
    <source>
        <dbReference type="Proteomes" id="UP000478148"/>
    </source>
</evidence>
<feature type="compositionally biased region" description="Low complexity" evidence="1">
    <location>
        <begin position="54"/>
        <end position="70"/>
    </location>
</feature>